<evidence type="ECO:0000256" key="1">
    <source>
        <dbReference type="ARBA" id="ARBA00001946"/>
    </source>
</evidence>
<keyword evidence="5" id="KW-0460">Magnesium</keyword>
<sequence length="289" mass="32646">MKLKKLENIFKSFETYILKNPPKISSFHPYYEKALWEMLQSGGKRFRPNLLLSVVYAHCPKQIKNAFAPALALEVLHTYSLIHDDLPSMDNASLRRGIPTLHTKYDEVGAILVGDGLNTHSFYLISTSKLKAKIKIKLIQSLSYNGGIFGMVLGQALDCYFENQTLSLDKLKTIHLNKTAKLIAAALEMGGIISQCDKKTLKSLYTLGLNLGLFFQIRDDIIDITQSTKEAGKTTQQDAYKNSYVNLLGLEKAKQETLKLQSQIQQQLNSLTPQVRETLQLLLKDYFKV</sequence>
<keyword evidence="4" id="KW-0479">Metal-binding</keyword>
<evidence type="ECO:0000256" key="5">
    <source>
        <dbReference type="ARBA" id="ARBA00022842"/>
    </source>
</evidence>
<evidence type="ECO:0000256" key="3">
    <source>
        <dbReference type="ARBA" id="ARBA00022679"/>
    </source>
</evidence>
<evidence type="ECO:0000313" key="8">
    <source>
        <dbReference type="EMBL" id="AWI33321.1"/>
    </source>
</evidence>
<dbReference type="OrthoDB" id="9805316at2"/>
<accession>A0A2U8FAN1</accession>
<keyword evidence="3 7" id="KW-0808">Transferase</keyword>
<dbReference type="GO" id="GO:0016114">
    <property type="term" value="P:terpenoid biosynthetic process"/>
    <property type="evidence" value="ECO:0007669"/>
    <property type="project" value="UniProtKB-ARBA"/>
</dbReference>
<dbReference type="SUPFAM" id="SSF48576">
    <property type="entry name" value="Terpenoid synthases"/>
    <property type="match status" value="1"/>
</dbReference>
<dbReference type="SFLD" id="SFLDG01017">
    <property type="entry name" value="Polyprenyl_Transferase_Like"/>
    <property type="match status" value="1"/>
</dbReference>
<dbReference type="PANTHER" id="PTHR43281:SF1">
    <property type="entry name" value="FARNESYL DIPHOSPHATE SYNTHASE"/>
    <property type="match status" value="1"/>
</dbReference>
<evidence type="ECO:0000256" key="6">
    <source>
        <dbReference type="ARBA" id="ARBA00023229"/>
    </source>
</evidence>
<dbReference type="InterPro" id="IPR000092">
    <property type="entry name" value="Polyprenyl_synt"/>
</dbReference>
<dbReference type="EMBL" id="CP021886">
    <property type="protein sequence ID" value="AWI33321.1"/>
    <property type="molecule type" value="Genomic_DNA"/>
</dbReference>
<evidence type="ECO:0000256" key="7">
    <source>
        <dbReference type="RuleBase" id="RU004466"/>
    </source>
</evidence>
<dbReference type="Pfam" id="PF00348">
    <property type="entry name" value="polyprenyl_synt"/>
    <property type="match status" value="1"/>
</dbReference>
<dbReference type="RefSeq" id="WP_108910244.1">
    <property type="nucleotide sequence ID" value="NZ_CP021886.1"/>
</dbReference>
<dbReference type="PROSITE" id="PS00723">
    <property type="entry name" value="POLYPRENYL_SYNTHASE_1"/>
    <property type="match status" value="1"/>
</dbReference>
<dbReference type="InterPro" id="IPR033749">
    <property type="entry name" value="Polyprenyl_synt_CS"/>
</dbReference>
<dbReference type="CDD" id="cd00685">
    <property type="entry name" value="Trans_IPPS_HT"/>
    <property type="match status" value="1"/>
</dbReference>
<proteinExistence type="inferred from homology"/>
<dbReference type="SFLD" id="SFLDS00005">
    <property type="entry name" value="Isoprenoid_Synthase_Type_I"/>
    <property type="match status" value="1"/>
</dbReference>
<organism evidence="8 9">
    <name type="scientific">Helicobacter apodemus</name>
    <dbReference type="NCBI Taxonomy" id="135569"/>
    <lineage>
        <taxon>Bacteria</taxon>
        <taxon>Pseudomonadati</taxon>
        <taxon>Campylobacterota</taxon>
        <taxon>Epsilonproteobacteria</taxon>
        <taxon>Campylobacterales</taxon>
        <taxon>Helicobacteraceae</taxon>
        <taxon>Helicobacter</taxon>
    </lineage>
</organism>
<dbReference type="KEGG" id="had:CDV25_00065"/>
<gene>
    <name evidence="8" type="ORF">CDV25_00065</name>
</gene>
<dbReference type="InterPro" id="IPR008949">
    <property type="entry name" value="Isoprenoid_synthase_dom_sf"/>
</dbReference>
<comment type="similarity">
    <text evidence="2 7">Belongs to the FPP/GGPP synthase family.</text>
</comment>
<evidence type="ECO:0000256" key="4">
    <source>
        <dbReference type="ARBA" id="ARBA00022723"/>
    </source>
</evidence>
<dbReference type="PANTHER" id="PTHR43281">
    <property type="entry name" value="FARNESYL DIPHOSPHATE SYNTHASE"/>
    <property type="match status" value="1"/>
</dbReference>
<comment type="cofactor">
    <cofactor evidence="1">
        <name>Mg(2+)</name>
        <dbReference type="ChEBI" id="CHEBI:18420"/>
    </cofactor>
</comment>
<dbReference type="AlphaFoldDB" id="A0A2U8FAN1"/>
<name>A0A2U8FAN1_9HELI</name>
<dbReference type="Gene3D" id="1.10.600.10">
    <property type="entry name" value="Farnesyl Diphosphate Synthase"/>
    <property type="match status" value="1"/>
</dbReference>
<protein>
    <submittedName>
        <fullName evidence="8">Geranyl transferase</fullName>
    </submittedName>
</protein>
<dbReference type="Proteomes" id="UP000244890">
    <property type="component" value="Chromosome"/>
</dbReference>
<evidence type="ECO:0000256" key="2">
    <source>
        <dbReference type="ARBA" id="ARBA00006706"/>
    </source>
</evidence>
<reference evidence="8 9" key="1">
    <citation type="submission" date="2017-06" db="EMBL/GenBank/DDBJ databases">
        <title>Complete genome of Helicobacter apodemus.</title>
        <authorList>
            <person name="Cho S."/>
        </authorList>
    </citation>
    <scope>NUCLEOTIDE SEQUENCE [LARGE SCALE GENOMIC DNA]</scope>
    <source>
        <strain evidence="9">SNUVETPUB-15-01</strain>
    </source>
</reference>
<dbReference type="PROSITE" id="PS00444">
    <property type="entry name" value="POLYPRENYL_SYNTHASE_2"/>
    <property type="match status" value="1"/>
</dbReference>
<dbReference type="GO" id="GO:0046872">
    <property type="term" value="F:metal ion binding"/>
    <property type="evidence" value="ECO:0007669"/>
    <property type="project" value="UniProtKB-KW"/>
</dbReference>
<evidence type="ECO:0000313" key="9">
    <source>
        <dbReference type="Proteomes" id="UP000244890"/>
    </source>
</evidence>
<keyword evidence="6" id="KW-0414">Isoprene biosynthesis</keyword>
<dbReference type="FunFam" id="1.10.600.10:FF:000001">
    <property type="entry name" value="Geranylgeranyl diphosphate synthase"/>
    <property type="match status" value="1"/>
</dbReference>
<dbReference type="GO" id="GO:0004659">
    <property type="term" value="F:prenyltransferase activity"/>
    <property type="evidence" value="ECO:0007669"/>
    <property type="project" value="InterPro"/>
</dbReference>